<dbReference type="CDD" id="cd11058">
    <property type="entry name" value="CYP60B-like"/>
    <property type="match status" value="1"/>
</dbReference>
<dbReference type="InterPro" id="IPR017972">
    <property type="entry name" value="Cyt_P450_CS"/>
</dbReference>
<dbReference type="PRINTS" id="PR00463">
    <property type="entry name" value="EP450I"/>
</dbReference>
<keyword evidence="6" id="KW-0560">Oxidoreductase</keyword>
<protein>
    <recommendedName>
        <fullName evidence="9">Cytochrome P450</fullName>
    </recommendedName>
</protein>
<dbReference type="Proteomes" id="UP001521785">
    <property type="component" value="Unassembled WGS sequence"/>
</dbReference>
<comment type="cofactor">
    <cofactor evidence="1">
        <name>heme</name>
        <dbReference type="ChEBI" id="CHEBI:30413"/>
    </cofactor>
</comment>
<evidence type="ECO:0000256" key="2">
    <source>
        <dbReference type="ARBA" id="ARBA00010617"/>
    </source>
</evidence>
<evidence type="ECO:0000313" key="7">
    <source>
        <dbReference type="EMBL" id="KAL1604772.1"/>
    </source>
</evidence>
<keyword evidence="8" id="KW-1185">Reference proteome</keyword>
<sequence>MWDTLGGRYVSSVNDVHAKYGPVVRLAPDTVSFATAPSWKDIYGLQEGKMQLQKDYKRFPDRPEPIHLFSSNDEDHARIRKILQHAFSTSALRDQEAVVDGHIAALTNKLLTMTDKKIDINHWFIRMTFDIMSHLTFGESFNSVDAEDNDPYTEDFFQKMSIYPIIYASREYGPLNWLLQMMMKVPSIAAAEKEYFQSTKKRVDKRLDKDFPNQVDFMKYIVNNNSKEGIGHNEMVGVTTVLLNAGGQELAVVLSSMIYYLTSNMRCADLAQKEAVAGQSSTYMNAAINETIRLHPPAAGNFQRRTGKAGQMIDGYFIPPDMSVGVSQFAAFRLPVNWVKPTTFAPERWLPEGAQEFRDDNKAVYQPFSAGPRNCLGKSLALMVVNRTITKLLQTFDMELCSGMETWDEGQIYNVSWGRPPLEVVLRKRE</sequence>
<evidence type="ECO:0000256" key="6">
    <source>
        <dbReference type="RuleBase" id="RU000461"/>
    </source>
</evidence>
<dbReference type="PRINTS" id="PR00385">
    <property type="entry name" value="P450"/>
</dbReference>
<evidence type="ECO:0000256" key="1">
    <source>
        <dbReference type="ARBA" id="ARBA00001971"/>
    </source>
</evidence>
<evidence type="ECO:0000256" key="4">
    <source>
        <dbReference type="ARBA" id="ARBA00022723"/>
    </source>
</evidence>
<proteinExistence type="inferred from homology"/>
<evidence type="ECO:0000256" key="5">
    <source>
        <dbReference type="ARBA" id="ARBA00023004"/>
    </source>
</evidence>
<dbReference type="SUPFAM" id="SSF48264">
    <property type="entry name" value="Cytochrome P450"/>
    <property type="match status" value="1"/>
</dbReference>
<reference evidence="7 8" key="1">
    <citation type="submission" date="2024-02" db="EMBL/GenBank/DDBJ databases">
        <title>De novo assembly and annotation of 12 fungi associated with fruit tree decline syndrome in Ontario, Canada.</title>
        <authorList>
            <person name="Sulman M."/>
            <person name="Ellouze W."/>
            <person name="Ilyukhin E."/>
        </authorList>
    </citation>
    <scope>NUCLEOTIDE SEQUENCE [LARGE SCALE GENOMIC DNA]</scope>
    <source>
        <strain evidence="7 8">M42-189</strain>
    </source>
</reference>
<accession>A0ABR3RK58</accession>
<evidence type="ECO:0000256" key="3">
    <source>
        <dbReference type="ARBA" id="ARBA00022617"/>
    </source>
</evidence>
<organism evidence="7 8">
    <name type="scientific">Paraconiothyrium brasiliense</name>
    <dbReference type="NCBI Taxonomy" id="300254"/>
    <lineage>
        <taxon>Eukaryota</taxon>
        <taxon>Fungi</taxon>
        <taxon>Dikarya</taxon>
        <taxon>Ascomycota</taxon>
        <taxon>Pezizomycotina</taxon>
        <taxon>Dothideomycetes</taxon>
        <taxon>Pleosporomycetidae</taxon>
        <taxon>Pleosporales</taxon>
        <taxon>Massarineae</taxon>
        <taxon>Didymosphaeriaceae</taxon>
        <taxon>Paraconiothyrium</taxon>
    </lineage>
</organism>
<keyword evidence="4 6" id="KW-0479">Metal-binding</keyword>
<comment type="caution">
    <text evidence="7">The sequence shown here is derived from an EMBL/GenBank/DDBJ whole genome shotgun (WGS) entry which is preliminary data.</text>
</comment>
<dbReference type="Pfam" id="PF00067">
    <property type="entry name" value="p450"/>
    <property type="match status" value="1"/>
</dbReference>
<dbReference type="PANTHER" id="PTHR24305">
    <property type="entry name" value="CYTOCHROME P450"/>
    <property type="match status" value="1"/>
</dbReference>
<evidence type="ECO:0000313" key="8">
    <source>
        <dbReference type="Proteomes" id="UP001521785"/>
    </source>
</evidence>
<dbReference type="PANTHER" id="PTHR24305:SF210">
    <property type="entry name" value="CYTOCHROME P450 MONOOXYGENASE ASQL-RELATED"/>
    <property type="match status" value="1"/>
</dbReference>
<dbReference type="InterPro" id="IPR050121">
    <property type="entry name" value="Cytochrome_P450_monoxygenase"/>
</dbReference>
<keyword evidence="3 6" id="KW-0349">Heme</keyword>
<keyword evidence="6" id="KW-0503">Monooxygenase</keyword>
<dbReference type="InterPro" id="IPR002401">
    <property type="entry name" value="Cyt_P450_E_grp-I"/>
</dbReference>
<evidence type="ECO:0008006" key="9">
    <source>
        <dbReference type="Google" id="ProtNLM"/>
    </source>
</evidence>
<dbReference type="EMBL" id="JAKJXO020000005">
    <property type="protein sequence ID" value="KAL1604772.1"/>
    <property type="molecule type" value="Genomic_DNA"/>
</dbReference>
<dbReference type="InterPro" id="IPR036396">
    <property type="entry name" value="Cyt_P450_sf"/>
</dbReference>
<gene>
    <name evidence="7" type="ORF">SLS60_004312</name>
</gene>
<name>A0ABR3RK58_9PLEO</name>
<dbReference type="PROSITE" id="PS00086">
    <property type="entry name" value="CYTOCHROME_P450"/>
    <property type="match status" value="1"/>
</dbReference>
<dbReference type="Gene3D" id="1.10.630.10">
    <property type="entry name" value="Cytochrome P450"/>
    <property type="match status" value="1"/>
</dbReference>
<keyword evidence="5 6" id="KW-0408">Iron</keyword>
<comment type="similarity">
    <text evidence="2 6">Belongs to the cytochrome P450 family.</text>
</comment>
<dbReference type="InterPro" id="IPR001128">
    <property type="entry name" value="Cyt_P450"/>
</dbReference>